<comment type="caution">
    <text evidence="2">The sequence shown here is derived from an EMBL/GenBank/DDBJ whole genome shotgun (WGS) entry which is preliminary data.</text>
</comment>
<keyword evidence="1" id="KW-0472">Membrane</keyword>
<evidence type="ECO:0008006" key="4">
    <source>
        <dbReference type="Google" id="ProtNLM"/>
    </source>
</evidence>
<sequence>MLSECAERGGPTGLLLHAIGESGSVAGTPLESLDDQRDDSTLHRLAFQTLPISVLFVIDMAMFQLIPLVGVTGYTRFFVVVFENLIIIANDMSSPVMLLFFNRDVRKLVRNLFRNNGFYV</sequence>
<keyword evidence="3" id="KW-1185">Reference proteome</keyword>
<proteinExistence type="predicted"/>
<evidence type="ECO:0000313" key="3">
    <source>
        <dbReference type="Proteomes" id="UP001196413"/>
    </source>
</evidence>
<accession>A0AAD5R1F3</accession>
<evidence type="ECO:0000256" key="1">
    <source>
        <dbReference type="SAM" id="Phobius"/>
    </source>
</evidence>
<feature type="transmembrane region" description="Helical" evidence="1">
    <location>
        <begin position="45"/>
        <end position="66"/>
    </location>
</feature>
<keyword evidence="1" id="KW-1133">Transmembrane helix</keyword>
<feature type="transmembrane region" description="Helical" evidence="1">
    <location>
        <begin position="78"/>
        <end position="101"/>
    </location>
</feature>
<dbReference type="EMBL" id="JAHQIW010005955">
    <property type="protein sequence ID" value="KAJ1367608.1"/>
    <property type="molecule type" value="Genomic_DNA"/>
</dbReference>
<keyword evidence="1" id="KW-0812">Transmembrane</keyword>
<dbReference type="Proteomes" id="UP001196413">
    <property type="component" value="Unassembled WGS sequence"/>
</dbReference>
<reference evidence="2" key="1">
    <citation type="submission" date="2021-06" db="EMBL/GenBank/DDBJ databases">
        <title>Parelaphostrongylus tenuis whole genome reference sequence.</title>
        <authorList>
            <person name="Garwood T.J."/>
            <person name="Larsen P.A."/>
            <person name="Fountain-Jones N.M."/>
            <person name="Garbe J.R."/>
            <person name="Macchietto M.G."/>
            <person name="Kania S.A."/>
            <person name="Gerhold R.W."/>
            <person name="Richards J.E."/>
            <person name="Wolf T.M."/>
        </authorList>
    </citation>
    <scope>NUCLEOTIDE SEQUENCE</scope>
    <source>
        <strain evidence="2">MNPRO001-30</strain>
        <tissue evidence="2">Meninges</tissue>
    </source>
</reference>
<organism evidence="2 3">
    <name type="scientific">Parelaphostrongylus tenuis</name>
    <name type="common">Meningeal worm</name>
    <dbReference type="NCBI Taxonomy" id="148309"/>
    <lineage>
        <taxon>Eukaryota</taxon>
        <taxon>Metazoa</taxon>
        <taxon>Ecdysozoa</taxon>
        <taxon>Nematoda</taxon>
        <taxon>Chromadorea</taxon>
        <taxon>Rhabditida</taxon>
        <taxon>Rhabditina</taxon>
        <taxon>Rhabditomorpha</taxon>
        <taxon>Strongyloidea</taxon>
        <taxon>Metastrongylidae</taxon>
        <taxon>Parelaphostrongylus</taxon>
    </lineage>
</organism>
<dbReference type="AlphaFoldDB" id="A0AAD5R1F3"/>
<gene>
    <name evidence="2" type="ORF">KIN20_028549</name>
</gene>
<name>A0AAD5R1F3_PARTN</name>
<protein>
    <recommendedName>
        <fullName evidence="4">7TM GPCR serpentine receptor class x (Srx) domain-containing protein</fullName>
    </recommendedName>
</protein>
<evidence type="ECO:0000313" key="2">
    <source>
        <dbReference type="EMBL" id="KAJ1367608.1"/>
    </source>
</evidence>